<gene>
    <name evidence="1" type="ORF">PG993_008594</name>
</gene>
<name>A0ABR1T0T6_9PEZI</name>
<evidence type="ECO:0000313" key="2">
    <source>
        <dbReference type="Proteomes" id="UP001444661"/>
    </source>
</evidence>
<sequence length="228" mass="25808">MPFSEDDLIVSVLNGAVETRVAARPPPDRAFAFDAKLDLVAGGGFFAQKPPCHFHVQTEYLEAVEGRLVLELDGRERVLSSADGPQTIHPYVHHRTFPLPLEEQEEGISCVRFLLSAEKTSDPFELNTLMFENWYRYQDEVVAKGGRISLIQVLSTFDAGGTYITLPWWVPFRCSVAQGLGVVIGRWVGSLLGYQPYYRRWSTDWALACDKMETSFLQRRFADRTKTA</sequence>
<reference evidence="1 2" key="1">
    <citation type="submission" date="2023-01" db="EMBL/GenBank/DDBJ databases">
        <title>Analysis of 21 Apiospora genomes using comparative genomics revels a genus with tremendous synthesis potential of carbohydrate active enzymes and secondary metabolites.</title>
        <authorList>
            <person name="Sorensen T."/>
        </authorList>
    </citation>
    <scope>NUCLEOTIDE SEQUENCE [LARGE SCALE GENOMIC DNA]</scope>
    <source>
        <strain evidence="1 2">CBS 33761</strain>
    </source>
</reference>
<dbReference type="EMBL" id="JAQQWK010000006">
    <property type="protein sequence ID" value="KAK8040183.1"/>
    <property type="molecule type" value="Genomic_DNA"/>
</dbReference>
<protein>
    <recommendedName>
        <fullName evidence="3">Cupin 2 conserved barrel domain-containing protein</fullName>
    </recommendedName>
</protein>
<comment type="caution">
    <text evidence="1">The sequence shown here is derived from an EMBL/GenBank/DDBJ whole genome shotgun (WGS) entry which is preliminary data.</text>
</comment>
<keyword evidence="2" id="KW-1185">Reference proteome</keyword>
<dbReference type="CDD" id="cd02208">
    <property type="entry name" value="cupin_RmlC-like"/>
    <property type="match status" value="1"/>
</dbReference>
<evidence type="ECO:0008006" key="3">
    <source>
        <dbReference type="Google" id="ProtNLM"/>
    </source>
</evidence>
<organism evidence="1 2">
    <name type="scientific">Apiospora rasikravindrae</name>
    <dbReference type="NCBI Taxonomy" id="990691"/>
    <lineage>
        <taxon>Eukaryota</taxon>
        <taxon>Fungi</taxon>
        <taxon>Dikarya</taxon>
        <taxon>Ascomycota</taxon>
        <taxon>Pezizomycotina</taxon>
        <taxon>Sordariomycetes</taxon>
        <taxon>Xylariomycetidae</taxon>
        <taxon>Amphisphaeriales</taxon>
        <taxon>Apiosporaceae</taxon>
        <taxon>Apiospora</taxon>
    </lineage>
</organism>
<dbReference type="Proteomes" id="UP001444661">
    <property type="component" value="Unassembled WGS sequence"/>
</dbReference>
<proteinExistence type="predicted"/>
<evidence type="ECO:0000313" key="1">
    <source>
        <dbReference type="EMBL" id="KAK8040183.1"/>
    </source>
</evidence>
<accession>A0ABR1T0T6</accession>